<dbReference type="SUPFAM" id="SSF56601">
    <property type="entry name" value="beta-lactamase/transpeptidase-like"/>
    <property type="match status" value="1"/>
</dbReference>
<comment type="caution">
    <text evidence="6">The sequence shown here is derived from an EMBL/GenBank/DDBJ whole genome shotgun (WGS) entry which is preliminary data.</text>
</comment>
<sequence>MKIIFLVFLIFTQFLVPTSLSAQKTEIQSSIKLKIDTYLKEGVKNGFSGAILVAEKGEIVINQGYGLADKKNNIQNTPNTIFDIGSNTKQFTAAAILKLSQLDKLKVTDSLSTFFPNVPSDKGNITIHQLLTHTAGFKASIGKDFDPITTEDFFKKVFASELLHKPASKYSYSNIGYSILARIIELVSKMDYEVFLNVYLFKPSKMNQTGYLLPQWNTNLCAIGYNRNVMDIGATVTRYQKDGGVSWHLKGNGGINSSQEDMYKWIKALSSNAILPTSLFEKYTASHTRNMNDSFGYAYGWGITNSDRDTKRITHNGSNGTFAHSIIWLPNEDVIILYSTNASSPKVERLAYNIEKIIFNQNYQLKPIKKNPYFLVFDFIENHGSKDSKELYSIVKNGANADFKKSGVLNSIGYMILKEDKNLEWAIEIFKLNSELFEDEGNVWDSLGDGYVANGQKEEAIISFRKAVALKNEGTLKKLNELLQKE</sequence>
<dbReference type="PANTHER" id="PTHR46825:SF11">
    <property type="entry name" value="PENICILLIN-BINDING PROTEIN 4"/>
    <property type="match status" value="1"/>
</dbReference>
<reference evidence="6 7" key="1">
    <citation type="submission" date="2006-02" db="EMBL/GenBank/DDBJ databases">
        <authorList>
            <person name="Murray A."/>
            <person name="Staley J."/>
            <person name="Ferriera S."/>
            <person name="Johnson J."/>
            <person name="Kravitz S."/>
            <person name="Halpern A."/>
            <person name="Remington K."/>
            <person name="Beeson K."/>
            <person name="Tran B."/>
            <person name="Rogers Y.-H."/>
            <person name="Friedman R."/>
            <person name="Venter J.C."/>
        </authorList>
    </citation>
    <scope>NUCLEOTIDE SEQUENCE [LARGE SCALE GENOMIC DNA]</scope>
    <source>
        <strain evidence="6 7">23-P</strain>
    </source>
</reference>
<accession>A4BZK9</accession>
<dbReference type="STRING" id="313594.PI23P_08250"/>
<feature type="chain" id="PRO_5002665517" description="Beta-lactamase-related domain-containing protein" evidence="4">
    <location>
        <begin position="22"/>
        <end position="486"/>
    </location>
</feature>
<feature type="repeat" description="TPR" evidence="3">
    <location>
        <begin position="441"/>
        <end position="474"/>
    </location>
</feature>
<proteinExistence type="predicted"/>
<keyword evidence="3" id="KW-0802">TPR repeat</keyword>
<name>A4BZK9_9FLAO</name>
<dbReference type="PANTHER" id="PTHR46825">
    <property type="entry name" value="D-ALANYL-D-ALANINE-CARBOXYPEPTIDASE/ENDOPEPTIDASE AMPH"/>
    <property type="match status" value="1"/>
</dbReference>
<evidence type="ECO:0000313" key="6">
    <source>
        <dbReference type="EMBL" id="EAR12602.1"/>
    </source>
</evidence>
<dbReference type="InterPro" id="IPR011990">
    <property type="entry name" value="TPR-like_helical_dom_sf"/>
</dbReference>
<dbReference type="AlphaFoldDB" id="A4BZK9"/>
<dbReference type="InterPro" id="IPR012338">
    <property type="entry name" value="Beta-lactam/transpept-like"/>
</dbReference>
<dbReference type="InterPro" id="IPR019734">
    <property type="entry name" value="TPR_rpt"/>
</dbReference>
<gene>
    <name evidence="6" type="ORF">PI23P_08250</name>
</gene>
<dbReference type="GO" id="GO:0016020">
    <property type="term" value="C:membrane"/>
    <property type="evidence" value="ECO:0007669"/>
    <property type="project" value="UniProtKB-SubCell"/>
</dbReference>
<feature type="signal peptide" evidence="4">
    <location>
        <begin position="1"/>
        <end position="21"/>
    </location>
</feature>
<dbReference type="SUPFAM" id="SSF81901">
    <property type="entry name" value="HCP-like"/>
    <property type="match status" value="1"/>
</dbReference>
<dbReference type="OrthoDB" id="9793489at2"/>
<evidence type="ECO:0000256" key="3">
    <source>
        <dbReference type="PROSITE-ProRule" id="PRU00339"/>
    </source>
</evidence>
<dbReference type="RefSeq" id="WP_004570270.1">
    <property type="nucleotide sequence ID" value="NZ_CH724148.1"/>
</dbReference>
<evidence type="ECO:0000313" key="7">
    <source>
        <dbReference type="Proteomes" id="UP000003053"/>
    </source>
</evidence>
<feature type="domain" description="Beta-lactamase-related" evidence="5">
    <location>
        <begin position="38"/>
        <end position="351"/>
    </location>
</feature>
<evidence type="ECO:0000256" key="2">
    <source>
        <dbReference type="ARBA" id="ARBA00023136"/>
    </source>
</evidence>
<dbReference type="Pfam" id="PF00144">
    <property type="entry name" value="Beta-lactamase"/>
    <property type="match status" value="1"/>
</dbReference>
<evidence type="ECO:0000259" key="5">
    <source>
        <dbReference type="Pfam" id="PF00144"/>
    </source>
</evidence>
<comment type="subcellular location">
    <subcellularLocation>
        <location evidence="1">Membrane</location>
    </subcellularLocation>
</comment>
<dbReference type="HOGENOM" id="CLU_020027_0_2_10"/>
<dbReference type="eggNOG" id="COG1680">
    <property type="taxonomic scope" value="Bacteria"/>
</dbReference>
<dbReference type="EMBL" id="AAOG01000002">
    <property type="protein sequence ID" value="EAR12602.1"/>
    <property type="molecule type" value="Genomic_DNA"/>
</dbReference>
<organism evidence="6 7">
    <name type="scientific">Polaribacter irgensii 23-P</name>
    <dbReference type="NCBI Taxonomy" id="313594"/>
    <lineage>
        <taxon>Bacteria</taxon>
        <taxon>Pseudomonadati</taxon>
        <taxon>Bacteroidota</taxon>
        <taxon>Flavobacteriia</taxon>
        <taxon>Flavobacteriales</taxon>
        <taxon>Flavobacteriaceae</taxon>
    </lineage>
</organism>
<dbReference type="PROSITE" id="PS50005">
    <property type="entry name" value="TPR"/>
    <property type="match status" value="1"/>
</dbReference>
<dbReference type="Gene3D" id="1.25.40.10">
    <property type="entry name" value="Tetratricopeptide repeat domain"/>
    <property type="match status" value="1"/>
</dbReference>
<dbReference type="Proteomes" id="UP000003053">
    <property type="component" value="Unassembled WGS sequence"/>
</dbReference>
<protein>
    <recommendedName>
        <fullName evidence="5">Beta-lactamase-related domain-containing protein</fullName>
    </recommendedName>
</protein>
<keyword evidence="7" id="KW-1185">Reference proteome</keyword>
<keyword evidence="2" id="KW-0472">Membrane</keyword>
<evidence type="ECO:0000256" key="4">
    <source>
        <dbReference type="SAM" id="SignalP"/>
    </source>
</evidence>
<evidence type="ECO:0000256" key="1">
    <source>
        <dbReference type="ARBA" id="ARBA00004370"/>
    </source>
</evidence>
<keyword evidence="4" id="KW-0732">Signal</keyword>
<dbReference type="Gene3D" id="3.40.710.10">
    <property type="entry name" value="DD-peptidase/beta-lactamase superfamily"/>
    <property type="match status" value="1"/>
</dbReference>
<dbReference type="InterPro" id="IPR001466">
    <property type="entry name" value="Beta-lactam-related"/>
</dbReference>
<dbReference type="InterPro" id="IPR050491">
    <property type="entry name" value="AmpC-like"/>
</dbReference>